<evidence type="ECO:0000259" key="2">
    <source>
        <dbReference type="Pfam" id="PF16254"/>
    </source>
</evidence>
<dbReference type="SUPFAM" id="SSF110710">
    <property type="entry name" value="TTHA0583/YokD-like"/>
    <property type="match status" value="1"/>
</dbReference>
<dbReference type="InterPro" id="IPR028345">
    <property type="entry name" value="Antibiotic_NAT-like"/>
</dbReference>
<gene>
    <name evidence="3" type="ORF">CDQ78_05965</name>
</gene>
<dbReference type="EMBL" id="NIQP01000005">
    <property type="protein sequence ID" value="PPB71532.1"/>
    <property type="molecule type" value="Genomic_DNA"/>
</dbReference>
<dbReference type="Proteomes" id="UP000239685">
    <property type="component" value="Unassembled WGS sequence"/>
</dbReference>
<dbReference type="Gene3D" id="3.40.630.10">
    <property type="entry name" value="Zn peptidases"/>
    <property type="match status" value="1"/>
</dbReference>
<dbReference type="Pfam" id="PF16254">
    <property type="entry name" value="DUF4910"/>
    <property type="match status" value="1"/>
</dbReference>
<dbReference type="Pfam" id="PF09940">
    <property type="entry name" value="DUF2172"/>
    <property type="match status" value="1"/>
</dbReference>
<feature type="domain" description="DUF2172" evidence="1">
    <location>
        <begin position="207"/>
        <end position="300"/>
    </location>
</feature>
<dbReference type="InterPro" id="IPR032589">
    <property type="entry name" value="DUF4910"/>
</dbReference>
<feature type="domain" description="DUF4910" evidence="2">
    <location>
        <begin position="156"/>
        <end position="499"/>
    </location>
</feature>
<dbReference type="AlphaFoldDB" id="A0A855NAD6"/>
<evidence type="ECO:0008006" key="5">
    <source>
        <dbReference type="Google" id="ProtNLM"/>
    </source>
</evidence>
<sequence length="576" mass="66660">MEKTHFLIALQKWGGTKLLTIGVELRWATILHAYEEEFKVPHRYKKFFVGKIRKNNTEHKISWIYNVRPYITNAYPTFKVITDKAIQTGIIKTATIGKGVIHATKVSEYRDFALKEFKTNPWITAIGSKCDLAKAEKLRTGEQKFDIKLDSTDIKELADKLYNLPRDLVSDGYDAAINAIKNKFKSIKIHSYPSDTQAFTWIVPERWICHNAGLYDTQGNEIFSTKQNGLHVMRYSLPLDKEVSRKELFDHLYTPGKWANDQKNAVAYAFKFYERDWGLCCSNEQKSRLNDERYRVKIDSVSSYGELKVGEWHIQGKSSKTIILCEHLDHPYQFNDDLSGVITGLKVMESLAKHKELRYSYKLLLLPETIGSACYLSHNEKECKDIIGGIFLEVLATNHQLHLMHSNTPDSYFDTIATLLFKQNGLSIGDFVAPGQLLNDERMFNALNIPMISIQRIGKNNTYYPQYHTDQDTPKNANFKNLDLAIKFILNLIDIVENDAMFIRNFKGELFVSSIDELEYSKDSRYIRELTFCNEQNLSQIAVKKNLDFRELLRVAQILKRTNLASLEDVKYDLYR</sequence>
<organism evidence="3 4">
    <name type="scientific">Campylobacter hyointestinalis subsp. hyointestinalis</name>
    <dbReference type="NCBI Taxonomy" id="91352"/>
    <lineage>
        <taxon>Bacteria</taxon>
        <taxon>Pseudomonadati</taxon>
        <taxon>Campylobacterota</taxon>
        <taxon>Epsilonproteobacteria</taxon>
        <taxon>Campylobacterales</taxon>
        <taxon>Campylobacteraceae</taxon>
        <taxon>Campylobacter</taxon>
    </lineage>
</organism>
<dbReference type="Gene3D" id="3.50.30.90">
    <property type="match status" value="1"/>
</dbReference>
<dbReference type="SUPFAM" id="SSF53187">
    <property type="entry name" value="Zn-dependent exopeptidases"/>
    <property type="match status" value="1"/>
</dbReference>
<proteinExistence type="predicted"/>
<dbReference type="RefSeq" id="WP_104064339.1">
    <property type="nucleotide sequence ID" value="NZ_NIQH01000004.1"/>
</dbReference>
<reference evidence="3 4" key="1">
    <citation type="submission" date="2017-06" db="EMBL/GenBank/DDBJ databases">
        <title>Updating the genomic taxonomy and epidemiology of Campylobacter hyointestinalis; discovery in New Zealand farmed ruminants.</title>
        <authorList>
            <person name="Wilkinson D.A."/>
            <person name="Fayaz A."/>
            <person name="Biggs P.J."/>
            <person name="Midwinter A.C."/>
        </authorList>
    </citation>
    <scope>NUCLEOTIDE SEQUENCE [LARGE SCALE GENOMIC DNA]</scope>
    <source>
        <strain evidence="3 4">S1614a</strain>
    </source>
</reference>
<comment type="caution">
    <text evidence="3">The sequence shown here is derived from an EMBL/GenBank/DDBJ whole genome shotgun (WGS) entry which is preliminary data.</text>
</comment>
<protein>
    <recommendedName>
        <fullName evidence="5">DUF4910 domain-containing protein</fullName>
    </recommendedName>
</protein>
<accession>A0A855NAD6</accession>
<evidence type="ECO:0000313" key="4">
    <source>
        <dbReference type="Proteomes" id="UP000239685"/>
    </source>
</evidence>
<evidence type="ECO:0000313" key="3">
    <source>
        <dbReference type="EMBL" id="PPB71532.1"/>
    </source>
</evidence>
<evidence type="ECO:0000259" key="1">
    <source>
        <dbReference type="Pfam" id="PF09940"/>
    </source>
</evidence>
<dbReference type="InterPro" id="IPR032610">
    <property type="entry name" value="DUF2172"/>
</dbReference>
<name>A0A855NAD6_CAMHY</name>